<comment type="caution">
    <text evidence="1">The sequence shown here is derived from an EMBL/GenBank/DDBJ whole genome shotgun (WGS) entry which is preliminary data.</text>
</comment>
<proteinExistence type="predicted"/>
<dbReference type="InterPro" id="IPR000801">
    <property type="entry name" value="Esterase-like"/>
</dbReference>
<evidence type="ECO:0008006" key="3">
    <source>
        <dbReference type="Google" id="ProtNLM"/>
    </source>
</evidence>
<dbReference type="EMBL" id="LSDA01000102">
    <property type="protein sequence ID" value="KXB56363.1"/>
    <property type="molecule type" value="Genomic_DNA"/>
</dbReference>
<dbReference type="SUPFAM" id="SSF53474">
    <property type="entry name" value="alpha/beta-Hydrolases"/>
    <property type="match status" value="1"/>
</dbReference>
<gene>
    <name evidence="1" type="ORF">HMPREF1866_01871</name>
</gene>
<evidence type="ECO:0000313" key="1">
    <source>
        <dbReference type="EMBL" id="KXB56363.1"/>
    </source>
</evidence>
<reference evidence="2" key="1">
    <citation type="submission" date="2016-01" db="EMBL/GenBank/DDBJ databases">
        <authorList>
            <person name="Mitreva M."/>
            <person name="Pepin K.H."/>
            <person name="Mihindukulasuriya K.A."/>
            <person name="Fulton R."/>
            <person name="Fronick C."/>
            <person name="O'Laughlin M."/>
            <person name="Miner T."/>
            <person name="Herter B."/>
            <person name="Rosa B.A."/>
            <person name="Cordes M."/>
            <person name="Tomlinson C."/>
            <person name="Wollam A."/>
            <person name="Palsikar V.B."/>
            <person name="Mardis E.R."/>
            <person name="Wilson R.K."/>
        </authorList>
    </citation>
    <scope>NUCLEOTIDE SEQUENCE [LARGE SCALE GENOMIC DNA]</scope>
    <source>
        <strain evidence="2">DNF00896</strain>
    </source>
</reference>
<dbReference type="Proteomes" id="UP000070394">
    <property type="component" value="Unassembled WGS sequence"/>
</dbReference>
<dbReference type="Pfam" id="PF00756">
    <property type="entry name" value="Esterase"/>
    <property type="match status" value="1"/>
</dbReference>
<dbReference type="InterPro" id="IPR050583">
    <property type="entry name" value="Mycobacterial_A85_antigen"/>
</dbReference>
<dbReference type="Gene3D" id="3.40.50.1820">
    <property type="entry name" value="alpha/beta hydrolase"/>
    <property type="match status" value="1"/>
</dbReference>
<dbReference type="PANTHER" id="PTHR48098:SF6">
    <property type="entry name" value="FERRI-BACILLIBACTIN ESTERASE BESA"/>
    <property type="match status" value="1"/>
</dbReference>
<accession>A0A133ZLM4</accession>
<keyword evidence="2" id="KW-1185">Reference proteome</keyword>
<dbReference type="InterPro" id="IPR029058">
    <property type="entry name" value="AB_hydrolase_fold"/>
</dbReference>
<evidence type="ECO:0000313" key="2">
    <source>
        <dbReference type="Proteomes" id="UP000070394"/>
    </source>
</evidence>
<name>A0A133ZLM4_9FIRM</name>
<dbReference type="AlphaFoldDB" id="A0A133ZLM4"/>
<dbReference type="PANTHER" id="PTHR48098">
    <property type="entry name" value="ENTEROCHELIN ESTERASE-RELATED"/>
    <property type="match status" value="1"/>
</dbReference>
<dbReference type="PATRIC" id="fig|467210.3.peg.1852"/>
<protein>
    <recommendedName>
        <fullName evidence="3">Esterase</fullName>
    </recommendedName>
</protein>
<dbReference type="STRING" id="467210.HMPREF1866_01871"/>
<organism evidence="1 2">
    <name type="scientific">Lachnoanaerobaculum saburreum</name>
    <dbReference type="NCBI Taxonomy" id="467210"/>
    <lineage>
        <taxon>Bacteria</taxon>
        <taxon>Bacillati</taxon>
        <taxon>Bacillota</taxon>
        <taxon>Clostridia</taxon>
        <taxon>Lachnospirales</taxon>
        <taxon>Lachnospiraceae</taxon>
        <taxon>Lachnoanaerobaculum</taxon>
    </lineage>
</organism>
<sequence>MRDYVFIMIDLNKEKFNMYNKVITLYKSTDKNVPLIVFNTFEGDGEGVYKELQNMGCSFINLLVVGNIDWNHDMSPWYMPSIYSKEKSFSGGADGYLKLLIDEILPKAKELIEGEPEFIGIAGYSLAGLFAVYAMYKTDVFDRVASMSGSLWFYDFMEYCKRNDCRKLPDKIYFSLGDKEANTRNPILKTVEDNTRELSEYFKNLGSEVIFELNKGNHFTNTSLRSAKGIKAIL</sequence>